<feature type="transmembrane region" description="Helical" evidence="7">
    <location>
        <begin position="384"/>
        <end position="403"/>
    </location>
</feature>
<sequence length="407" mass="42188">MMSDVTTASERRSVLEVVLHAPRPVRILILGVFVSRMGSFFSTFATLFLTNRGFTAASLPAVLIAIGVAGMVGSLSGGWLADRIGQRSTLVLSMLASSAAVAMLVIAPTHPLIVVSVCLVSLCTQSYTPAASALLIVNTAPDDRVPTFAFFRLALNVGAALGALIAGVIATRSYSTLFTVEAIAYAACALVIYTGLAGGRTRDVAEGATEAAEADEATPQGHLPADCHLPVWMLCVVLFGVAALYAQYQSTLPLQLVGHGYSTAFYGTLLAINGFVVILFELPISSVTRRLPWVLPIVAGVLIMTAGLVVAALVTLAAVIIVAFVAFTAGEMMFAPVANAAVAEISPAGAEARYQGLLATAQSLGFSLGPAIGMSVFAFSRPGLWLGTSITACVLGAGTYLVWRVSK</sequence>
<dbReference type="PANTHER" id="PTHR23517">
    <property type="entry name" value="RESISTANCE PROTEIN MDTM, PUTATIVE-RELATED-RELATED"/>
    <property type="match status" value="1"/>
</dbReference>
<dbReference type="Proteomes" id="UP001183176">
    <property type="component" value="Unassembled WGS sequence"/>
</dbReference>
<reference evidence="10" key="1">
    <citation type="submission" date="2023-07" db="EMBL/GenBank/DDBJ databases">
        <title>30 novel species of actinomycetes from the DSMZ collection.</title>
        <authorList>
            <person name="Nouioui I."/>
        </authorList>
    </citation>
    <scope>NUCLEOTIDE SEQUENCE [LARGE SCALE GENOMIC DNA]</scope>
    <source>
        <strain evidence="10">DSM 44399</strain>
    </source>
</reference>
<dbReference type="PROSITE" id="PS50850">
    <property type="entry name" value="MFS"/>
    <property type="match status" value="1"/>
</dbReference>
<keyword evidence="5 7" id="KW-1133">Transmembrane helix</keyword>
<evidence type="ECO:0000256" key="5">
    <source>
        <dbReference type="ARBA" id="ARBA00022989"/>
    </source>
</evidence>
<dbReference type="InterPro" id="IPR011701">
    <property type="entry name" value="MFS"/>
</dbReference>
<dbReference type="InterPro" id="IPR050171">
    <property type="entry name" value="MFS_Transporters"/>
</dbReference>
<proteinExistence type="predicted"/>
<feature type="transmembrane region" description="Helical" evidence="7">
    <location>
        <begin position="88"/>
        <end position="107"/>
    </location>
</feature>
<evidence type="ECO:0000256" key="2">
    <source>
        <dbReference type="ARBA" id="ARBA00022448"/>
    </source>
</evidence>
<gene>
    <name evidence="9" type="ORF">RM423_11320</name>
</gene>
<feature type="transmembrane region" description="Helical" evidence="7">
    <location>
        <begin position="27"/>
        <end position="49"/>
    </location>
</feature>
<dbReference type="Pfam" id="PF07690">
    <property type="entry name" value="MFS_1"/>
    <property type="match status" value="1"/>
</dbReference>
<keyword evidence="4 7" id="KW-0812">Transmembrane</keyword>
<dbReference type="InterPro" id="IPR020846">
    <property type="entry name" value="MFS_dom"/>
</dbReference>
<dbReference type="Gene3D" id="1.20.1250.20">
    <property type="entry name" value="MFS general substrate transporter like domains"/>
    <property type="match status" value="1"/>
</dbReference>
<protein>
    <submittedName>
        <fullName evidence="9">MFS transporter</fullName>
    </submittedName>
</protein>
<feature type="domain" description="Major facilitator superfamily (MFS) profile" evidence="8">
    <location>
        <begin position="24"/>
        <end position="407"/>
    </location>
</feature>
<feature type="transmembrane region" description="Helical" evidence="7">
    <location>
        <begin position="260"/>
        <end position="282"/>
    </location>
</feature>
<evidence type="ECO:0000256" key="4">
    <source>
        <dbReference type="ARBA" id="ARBA00022692"/>
    </source>
</evidence>
<evidence type="ECO:0000313" key="10">
    <source>
        <dbReference type="Proteomes" id="UP001183176"/>
    </source>
</evidence>
<dbReference type="InterPro" id="IPR036259">
    <property type="entry name" value="MFS_trans_sf"/>
</dbReference>
<dbReference type="EMBL" id="JAVREH010000012">
    <property type="protein sequence ID" value="MDT0261987.1"/>
    <property type="molecule type" value="Genomic_DNA"/>
</dbReference>
<keyword evidence="6 7" id="KW-0472">Membrane</keyword>
<organism evidence="9 10">
    <name type="scientific">Jatrophihabitans lederbergiae</name>
    <dbReference type="NCBI Taxonomy" id="3075547"/>
    <lineage>
        <taxon>Bacteria</taxon>
        <taxon>Bacillati</taxon>
        <taxon>Actinomycetota</taxon>
        <taxon>Actinomycetes</taxon>
        <taxon>Jatrophihabitantales</taxon>
        <taxon>Jatrophihabitantaceae</taxon>
        <taxon>Jatrophihabitans</taxon>
    </lineage>
</organism>
<evidence type="ECO:0000256" key="7">
    <source>
        <dbReference type="SAM" id="Phobius"/>
    </source>
</evidence>
<comment type="subcellular location">
    <subcellularLocation>
        <location evidence="1">Cell membrane</location>
        <topology evidence="1">Multi-pass membrane protein</topology>
    </subcellularLocation>
</comment>
<accession>A0ABU2JAH3</accession>
<evidence type="ECO:0000256" key="3">
    <source>
        <dbReference type="ARBA" id="ARBA00022475"/>
    </source>
</evidence>
<comment type="caution">
    <text evidence="9">The sequence shown here is derived from an EMBL/GenBank/DDBJ whole genome shotgun (WGS) entry which is preliminary data.</text>
</comment>
<feature type="transmembrane region" description="Helical" evidence="7">
    <location>
        <begin position="113"/>
        <end position="137"/>
    </location>
</feature>
<evidence type="ECO:0000256" key="6">
    <source>
        <dbReference type="ARBA" id="ARBA00023136"/>
    </source>
</evidence>
<keyword evidence="3" id="KW-1003">Cell membrane</keyword>
<name>A0ABU2JAH3_9ACTN</name>
<dbReference type="PANTHER" id="PTHR23517:SF2">
    <property type="entry name" value="MULTIDRUG RESISTANCE PROTEIN MDTH"/>
    <property type="match status" value="1"/>
</dbReference>
<dbReference type="RefSeq" id="WP_311423141.1">
    <property type="nucleotide sequence ID" value="NZ_JAVREH010000012.1"/>
</dbReference>
<keyword evidence="10" id="KW-1185">Reference proteome</keyword>
<evidence type="ECO:0000313" key="9">
    <source>
        <dbReference type="EMBL" id="MDT0261987.1"/>
    </source>
</evidence>
<evidence type="ECO:0000256" key="1">
    <source>
        <dbReference type="ARBA" id="ARBA00004651"/>
    </source>
</evidence>
<feature type="transmembrane region" description="Helical" evidence="7">
    <location>
        <begin position="294"/>
        <end position="327"/>
    </location>
</feature>
<feature type="transmembrane region" description="Helical" evidence="7">
    <location>
        <begin position="149"/>
        <end position="170"/>
    </location>
</feature>
<feature type="transmembrane region" description="Helical" evidence="7">
    <location>
        <begin position="61"/>
        <end position="81"/>
    </location>
</feature>
<dbReference type="SUPFAM" id="SSF103473">
    <property type="entry name" value="MFS general substrate transporter"/>
    <property type="match status" value="1"/>
</dbReference>
<feature type="transmembrane region" description="Helical" evidence="7">
    <location>
        <begin position="176"/>
        <end position="196"/>
    </location>
</feature>
<keyword evidence="2" id="KW-0813">Transport</keyword>
<feature type="transmembrane region" description="Helical" evidence="7">
    <location>
        <begin position="229"/>
        <end position="248"/>
    </location>
</feature>
<evidence type="ECO:0000259" key="8">
    <source>
        <dbReference type="PROSITE" id="PS50850"/>
    </source>
</evidence>